<reference evidence="1 2" key="1">
    <citation type="submission" date="2017-06" db="EMBL/GenBank/DDBJ databases">
        <title>Cmopartive genomic analysis of Ambrosia Fusariam Clade fungi.</title>
        <authorList>
            <person name="Stajich J.E."/>
            <person name="Carrillo J."/>
            <person name="Kijimoto T."/>
            <person name="Eskalen A."/>
            <person name="O'Donnell K."/>
            <person name="Kasson M."/>
        </authorList>
    </citation>
    <scope>NUCLEOTIDE SEQUENCE [LARGE SCALE GENOMIC DNA]</scope>
    <source>
        <strain evidence="1 2">NRRL 20438</strain>
    </source>
</reference>
<dbReference type="AlphaFoldDB" id="A0A428SVX7"/>
<name>A0A428SVX7_9HYPO</name>
<organism evidence="1 2">
    <name type="scientific">Fusarium ambrosium</name>
    <dbReference type="NCBI Taxonomy" id="131363"/>
    <lineage>
        <taxon>Eukaryota</taxon>
        <taxon>Fungi</taxon>
        <taxon>Dikarya</taxon>
        <taxon>Ascomycota</taxon>
        <taxon>Pezizomycotina</taxon>
        <taxon>Sordariomycetes</taxon>
        <taxon>Hypocreomycetidae</taxon>
        <taxon>Hypocreales</taxon>
        <taxon>Nectriaceae</taxon>
        <taxon>Fusarium</taxon>
        <taxon>Fusarium solani species complex</taxon>
    </lineage>
</organism>
<sequence length="104" mass="11984">MDSEMGGVRDLRVMRVHMDRCPLFTNKASKRGRNQELSKLDRKPSICIFHHLLKATEYPYLPVGVDVKRLGLASRFSLNPFAFVSECQMLLEQSRENICNQGRT</sequence>
<evidence type="ECO:0000313" key="2">
    <source>
        <dbReference type="Proteomes" id="UP000288429"/>
    </source>
</evidence>
<keyword evidence="2" id="KW-1185">Reference proteome</keyword>
<gene>
    <name evidence="1" type="ORF">CDV31_014503</name>
</gene>
<dbReference type="Proteomes" id="UP000288429">
    <property type="component" value="Unassembled WGS sequence"/>
</dbReference>
<accession>A0A428SVX7</accession>
<dbReference type="EMBL" id="NIZV01000331">
    <property type="protein sequence ID" value="RSL93952.1"/>
    <property type="molecule type" value="Genomic_DNA"/>
</dbReference>
<evidence type="ECO:0000313" key="1">
    <source>
        <dbReference type="EMBL" id="RSL93952.1"/>
    </source>
</evidence>
<comment type="caution">
    <text evidence="1">The sequence shown here is derived from an EMBL/GenBank/DDBJ whole genome shotgun (WGS) entry which is preliminary data.</text>
</comment>
<proteinExistence type="predicted"/>
<protein>
    <submittedName>
        <fullName evidence="1">Uncharacterized protein</fullName>
    </submittedName>
</protein>